<dbReference type="PANTHER" id="PTHR19303:SF73">
    <property type="entry name" value="PROTEIN PDC2"/>
    <property type="match status" value="1"/>
</dbReference>
<dbReference type="InterPro" id="IPR050863">
    <property type="entry name" value="CenT-Element_Derived"/>
</dbReference>
<dbReference type="PANTHER" id="PTHR19303">
    <property type="entry name" value="TRANSPOSON"/>
    <property type="match status" value="1"/>
</dbReference>
<dbReference type="GO" id="GO:0003677">
    <property type="term" value="F:DNA binding"/>
    <property type="evidence" value="ECO:0007669"/>
    <property type="project" value="TreeGrafter"/>
</dbReference>
<dbReference type="AlphaFoldDB" id="A0A0C3NQN6"/>
<proteinExistence type="predicted"/>
<dbReference type="GO" id="GO:0005634">
    <property type="term" value="C:nucleus"/>
    <property type="evidence" value="ECO:0007669"/>
    <property type="project" value="TreeGrafter"/>
</dbReference>
<evidence type="ECO:0000259" key="1">
    <source>
        <dbReference type="Pfam" id="PF03184"/>
    </source>
</evidence>
<evidence type="ECO:0000313" key="2">
    <source>
        <dbReference type="EMBL" id="KIO03180.1"/>
    </source>
</evidence>
<sequence length="169" mass="19369">MLVAKRTKFEIDLGVPKEEQLQGDGWIPKFKKAYNIKEYRRHGEAASVDLTAVEAERARLQKVLAKYAPRDRFNFDETGLFAFAPPDRGLATQQMSGKKKDKFRITVGVACNADGSEKLPLLLIGKYKNPRCFKKTSPQSHGLYYRHNKKAWMTKEIFEEYGQSIHSTI</sequence>
<dbReference type="Pfam" id="PF03184">
    <property type="entry name" value="DDE_1"/>
    <property type="match status" value="1"/>
</dbReference>
<dbReference type="HOGENOM" id="CLU_018294_5_2_1"/>
<dbReference type="InParanoid" id="A0A0C3NQN6"/>
<evidence type="ECO:0000313" key="3">
    <source>
        <dbReference type="Proteomes" id="UP000054217"/>
    </source>
</evidence>
<accession>A0A0C3NQN6</accession>
<reference evidence="2 3" key="1">
    <citation type="submission" date="2014-04" db="EMBL/GenBank/DDBJ databases">
        <authorList>
            <consortium name="DOE Joint Genome Institute"/>
            <person name="Kuo A."/>
            <person name="Kohler A."/>
            <person name="Costa M.D."/>
            <person name="Nagy L.G."/>
            <person name="Floudas D."/>
            <person name="Copeland A."/>
            <person name="Barry K.W."/>
            <person name="Cichocki N."/>
            <person name="Veneault-Fourrey C."/>
            <person name="LaButti K."/>
            <person name="Lindquist E.A."/>
            <person name="Lipzen A."/>
            <person name="Lundell T."/>
            <person name="Morin E."/>
            <person name="Murat C."/>
            <person name="Sun H."/>
            <person name="Tunlid A."/>
            <person name="Henrissat B."/>
            <person name="Grigoriev I.V."/>
            <person name="Hibbett D.S."/>
            <person name="Martin F."/>
            <person name="Nordberg H.P."/>
            <person name="Cantor M.N."/>
            <person name="Hua S.X."/>
        </authorList>
    </citation>
    <scope>NUCLEOTIDE SEQUENCE [LARGE SCALE GENOMIC DNA]</scope>
    <source>
        <strain evidence="2 3">Marx 270</strain>
    </source>
</reference>
<protein>
    <recommendedName>
        <fullName evidence="1">DDE-1 domain-containing protein</fullName>
    </recommendedName>
</protein>
<dbReference type="EMBL" id="KN831978">
    <property type="protein sequence ID" value="KIO03180.1"/>
    <property type="molecule type" value="Genomic_DNA"/>
</dbReference>
<name>A0A0C3NQN6_PISTI</name>
<dbReference type="STRING" id="870435.A0A0C3NQN6"/>
<dbReference type="Proteomes" id="UP000054217">
    <property type="component" value="Unassembled WGS sequence"/>
</dbReference>
<gene>
    <name evidence="2" type="ORF">M404DRAFT_146344</name>
</gene>
<dbReference type="OrthoDB" id="2618249at2759"/>
<dbReference type="InterPro" id="IPR004875">
    <property type="entry name" value="DDE_SF_endonuclease_dom"/>
</dbReference>
<organism evidence="2 3">
    <name type="scientific">Pisolithus tinctorius Marx 270</name>
    <dbReference type="NCBI Taxonomy" id="870435"/>
    <lineage>
        <taxon>Eukaryota</taxon>
        <taxon>Fungi</taxon>
        <taxon>Dikarya</taxon>
        <taxon>Basidiomycota</taxon>
        <taxon>Agaricomycotina</taxon>
        <taxon>Agaricomycetes</taxon>
        <taxon>Agaricomycetidae</taxon>
        <taxon>Boletales</taxon>
        <taxon>Sclerodermatineae</taxon>
        <taxon>Pisolithaceae</taxon>
        <taxon>Pisolithus</taxon>
    </lineage>
</organism>
<reference evidence="3" key="2">
    <citation type="submission" date="2015-01" db="EMBL/GenBank/DDBJ databases">
        <title>Evolutionary Origins and Diversification of the Mycorrhizal Mutualists.</title>
        <authorList>
            <consortium name="DOE Joint Genome Institute"/>
            <consortium name="Mycorrhizal Genomics Consortium"/>
            <person name="Kohler A."/>
            <person name="Kuo A."/>
            <person name="Nagy L.G."/>
            <person name="Floudas D."/>
            <person name="Copeland A."/>
            <person name="Barry K.W."/>
            <person name="Cichocki N."/>
            <person name="Veneault-Fourrey C."/>
            <person name="LaButti K."/>
            <person name="Lindquist E.A."/>
            <person name="Lipzen A."/>
            <person name="Lundell T."/>
            <person name="Morin E."/>
            <person name="Murat C."/>
            <person name="Riley R."/>
            <person name="Ohm R."/>
            <person name="Sun H."/>
            <person name="Tunlid A."/>
            <person name="Henrissat B."/>
            <person name="Grigoriev I.V."/>
            <person name="Hibbett D.S."/>
            <person name="Martin F."/>
        </authorList>
    </citation>
    <scope>NUCLEOTIDE SEQUENCE [LARGE SCALE GENOMIC DNA]</scope>
    <source>
        <strain evidence="3">Marx 270</strain>
    </source>
</reference>
<keyword evidence="3" id="KW-1185">Reference proteome</keyword>
<feature type="domain" description="DDE-1" evidence="1">
    <location>
        <begin position="104"/>
        <end position="161"/>
    </location>
</feature>